<dbReference type="CDD" id="cd13410">
    <property type="entry name" value="TNFRSF9"/>
    <property type="match status" value="1"/>
</dbReference>
<name>A0A7J8FCH3_MOLMO</name>
<evidence type="ECO:0000259" key="4">
    <source>
        <dbReference type="PROSITE" id="PS50050"/>
    </source>
</evidence>
<dbReference type="PANTHER" id="PTHR47139">
    <property type="entry name" value="TUMOR NECROSIS FACTOR RECEPTOR SUPERFAMILY MEMBER 9"/>
    <property type="match status" value="1"/>
</dbReference>
<protein>
    <submittedName>
        <fullName evidence="5">TNF receptor superfamily member 9</fullName>
    </submittedName>
</protein>
<gene>
    <name evidence="5" type="ORF">HJG59_018547</name>
</gene>
<dbReference type="GO" id="GO:0038023">
    <property type="term" value="F:signaling receptor activity"/>
    <property type="evidence" value="ECO:0007669"/>
    <property type="project" value="TreeGrafter"/>
</dbReference>
<feature type="chain" id="PRO_5029680150" evidence="3">
    <location>
        <begin position="24"/>
        <end position="195"/>
    </location>
</feature>
<evidence type="ECO:0000256" key="2">
    <source>
        <dbReference type="SAM" id="MobiDB-lite"/>
    </source>
</evidence>
<feature type="disulfide bond" evidence="1">
    <location>
        <begin position="64"/>
        <end position="77"/>
    </location>
</feature>
<dbReference type="AlphaFoldDB" id="A0A7J8FCH3"/>
<feature type="signal peptide" evidence="3">
    <location>
        <begin position="1"/>
        <end position="23"/>
    </location>
</feature>
<comment type="caution">
    <text evidence="1">Lacks conserved residue(s) required for the propagation of feature annotation.</text>
</comment>
<dbReference type="EMBL" id="JACASF010000012">
    <property type="protein sequence ID" value="KAF6445447.1"/>
    <property type="molecule type" value="Genomic_DNA"/>
</dbReference>
<sequence>MGNGYYSLMATVLLVTSFERTLMQDPCRSCPAGTFCGQTKNPSCIPCPSDSFSSAGGQKACDICRRCEGVFRTRRVCTPTSNAECECIPGFHCRGAGCSMCEPDCRRGQELTLHGCEDCSAGTFNDQKHGPVPGVLAHGPLLRVRAGQEETAVHVQTTVPEDSAHRPGGRQLQLRLPGGGGGRGAEAVTERAGRF</sequence>
<evidence type="ECO:0000313" key="5">
    <source>
        <dbReference type="EMBL" id="KAF6445447.1"/>
    </source>
</evidence>
<dbReference type="GO" id="GO:0042127">
    <property type="term" value="P:regulation of cell population proliferation"/>
    <property type="evidence" value="ECO:0007669"/>
    <property type="project" value="TreeGrafter"/>
</dbReference>
<comment type="caution">
    <text evidence="5">The sequence shown here is derived from an EMBL/GenBank/DDBJ whole genome shotgun (WGS) entry which is preliminary data.</text>
</comment>
<feature type="disulfide bond" evidence="1">
    <location>
        <begin position="67"/>
        <end position="85"/>
    </location>
</feature>
<proteinExistence type="predicted"/>
<dbReference type="InterPro" id="IPR034020">
    <property type="entry name" value="TNFRSF9_N"/>
</dbReference>
<organism evidence="5 6">
    <name type="scientific">Molossus molossus</name>
    <name type="common">Pallas' mastiff bat</name>
    <name type="synonym">Vespertilio molossus</name>
    <dbReference type="NCBI Taxonomy" id="27622"/>
    <lineage>
        <taxon>Eukaryota</taxon>
        <taxon>Metazoa</taxon>
        <taxon>Chordata</taxon>
        <taxon>Craniata</taxon>
        <taxon>Vertebrata</taxon>
        <taxon>Euteleostomi</taxon>
        <taxon>Mammalia</taxon>
        <taxon>Eutheria</taxon>
        <taxon>Laurasiatheria</taxon>
        <taxon>Chiroptera</taxon>
        <taxon>Yangochiroptera</taxon>
        <taxon>Molossidae</taxon>
        <taxon>Molossus</taxon>
    </lineage>
</organism>
<feature type="repeat" description="TNFR-Cys" evidence="1">
    <location>
        <begin position="46"/>
        <end position="85"/>
    </location>
</feature>
<keyword evidence="5" id="KW-0675">Receptor</keyword>
<evidence type="ECO:0000313" key="6">
    <source>
        <dbReference type="Proteomes" id="UP000550707"/>
    </source>
</evidence>
<evidence type="ECO:0000256" key="1">
    <source>
        <dbReference type="PROSITE-ProRule" id="PRU00206"/>
    </source>
</evidence>
<keyword evidence="3" id="KW-0732">Signal</keyword>
<dbReference type="PANTHER" id="PTHR47139:SF1">
    <property type="entry name" value="TUMOR NECROSIS FACTOR RECEPTOR SUPERFAMILY MEMBER 9"/>
    <property type="match status" value="1"/>
</dbReference>
<evidence type="ECO:0000256" key="3">
    <source>
        <dbReference type="SAM" id="SignalP"/>
    </source>
</evidence>
<dbReference type="SUPFAM" id="SSF57586">
    <property type="entry name" value="TNF receptor-like"/>
    <property type="match status" value="1"/>
</dbReference>
<keyword evidence="6" id="KW-1185">Reference proteome</keyword>
<dbReference type="InterPro" id="IPR001368">
    <property type="entry name" value="TNFR/NGFR_Cys_rich_reg"/>
</dbReference>
<reference evidence="5 6" key="1">
    <citation type="journal article" date="2020" name="Nature">
        <title>Six reference-quality genomes reveal evolution of bat adaptations.</title>
        <authorList>
            <person name="Jebb D."/>
            <person name="Huang Z."/>
            <person name="Pippel M."/>
            <person name="Hughes G.M."/>
            <person name="Lavrichenko K."/>
            <person name="Devanna P."/>
            <person name="Winkler S."/>
            <person name="Jermiin L.S."/>
            <person name="Skirmuntt E.C."/>
            <person name="Katzourakis A."/>
            <person name="Burkitt-Gray L."/>
            <person name="Ray D.A."/>
            <person name="Sullivan K.A.M."/>
            <person name="Roscito J.G."/>
            <person name="Kirilenko B.M."/>
            <person name="Davalos L.M."/>
            <person name="Corthals A.P."/>
            <person name="Power M.L."/>
            <person name="Jones G."/>
            <person name="Ransome R.D."/>
            <person name="Dechmann D.K.N."/>
            <person name="Locatelli A.G."/>
            <person name="Puechmaille S.J."/>
            <person name="Fedrigo O."/>
            <person name="Jarvis E.D."/>
            <person name="Hiller M."/>
            <person name="Vernes S.C."/>
            <person name="Myers E.W."/>
            <person name="Teeling E.C."/>
        </authorList>
    </citation>
    <scope>NUCLEOTIDE SEQUENCE [LARGE SCALE GENOMIC DNA]</scope>
    <source>
        <strain evidence="5">MMolMol1</strain>
        <tissue evidence="5">Muscle</tissue>
    </source>
</reference>
<accession>A0A7J8FCH3</accession>
<dbReference type="Gene3D" id="2.10.50.10">
    <property type="entry name" value="Tumor Necrosis Factor Receptor, subunit A, domain 2"/>
    <property type="match status" value="1"/>
</dbReference>
<dbReference type="SMART" id="SM00208">
    <property type="entry name" value="TNFR"/>
    <property type="match status" value="1"/>
</dbReference>
<keyword evidence="1" id="KW-1015">Disulfide bond</keyword>
<feature type="domain" description="TNFR-Cys" evidence="4">
    <location>
        <begin position="46"/>
        <end position="85"/>
    </location>
</feature>
<dbReference type="PROSITE" id="PS50050">
    <property type="entry name" value="TNFR_NGFR_2"/>
    <property type="match status" value="1"/>
</dbReference>
<feature type="region of interest" description="Disordered" evidence="2">
    <location>
        <begin position="159"/>
        <end position="195"/>
    </location>
</feature>
<dbReference type="Proteomes" id="UP000550707">
    <property type="component" value="Unassembled WGS sequence"/>
</dbReference>